<gene>
    <name evidence="3" type="ORF">NEMVEDRAFT_v1g224979</name>
</gene>
<dbReference type="Proteomes" id="UP000001593">
    <property type="component" value="Unassembled WGS sequence"/>
</dbReference>
<dbReference type="Pfam" id="PF00696">
    <property type="entry name" value="AA_kinase"/>
    <property type="match status" value="1"/>
</dbReference>
<organism evidence="3 4">
    <name type="scientific">Nematostella vectensis</name>
    <name type="common">Starlet sea anemone</name>
    <dbReference type="NCBI Taxonomy" id="45351"/>
    <lineage>
        <taxon>Eukaryota</taxon>
        <taxon>Metazoa</taxon>
        <taxon>Cnidaria</taxon>
        <taxon>Anthozoa</taxon>
        <taxon>Hexacorallia</taxon>
        <taxon>Actiniaria</taxon>
        <taxon>Edwardsiidae</taxon>
        <taxon>Nematostella</taxon>
    </lineage>
</organism>
<feature type="non-terminal residue" evidence="3">
    <location>
        <position position="285"/>
    </location>
</feature>
<dbReference type="InterPro" id="IPR029058">
    <property type="entry name" value="AB_hydrolase_fold"/>
</dbReference>
<dbReference type="PANTHER" id="PTHR21499:SF59">
    <property type="entry name" value="ASPARTOKINASE"/>
    <property type="match status" value="1"/>
</dbReference>
<dbReference type="STRING" id="45351.A7TBV8"/>
<evidence type="ECO:0000256" key="1">
    <source>
        <dbReference type="ARBA" id="ARBA00010122"/>
    </source>
</evidence>
<dbReference type="InParanoid" id="A7TBV8"/>
<comment type="similarity">
    <text evidence="1">Belongs to the aspartokinase family.</text>
</comment>
<evidence type="ECO:0000259" key="2">
    <source>
        <dbReference type="Pfam" id="PF00696"/>
    </source>
</evidence>
<dbReference type="Gene3D" id="3.40.50.1820">
    <property type="entry name" value="alpha/beta hydrolase"/>
    <property type="match status" value="1"/>
</dbReference>
<evidence type="ECO:0000313" key="4">
    <source>
        <dbReference type="Proteomes" id="UP000001593"/>
    </source>
</evidence>
<dbReference type="Gene3D" id="3.40.1160.10">
    <property type="entry name" value="Acetylglutamate kinase-like"/>
    <property type="match status" value="1"/>
</dbReference>
<keyword evidence="4" id="KW-1185">Reference proteome</keyword>
<dbReference type="GO" id="GO:0004412">
    <property type="term" value="F:homoserine dehydrogenase activity"/>
    <property type="evidence" value="ECO:0000318"/>
    <property type="project" value="GO_Central"/>
</dbReference>
<dbReference type="EMBL" id="DS475718">
    <property type="protein sequence ID" value="EDO26495.1"/>
    <property type="molecule type" value="Genomic_DNA"/>
</dbReference>
<protein>
    <recommendedName>
        <fullName evidence="2">Aspartate/glutamate/uridylate kinase domain-containing protein</fullName>
    </recommendedName>
</protein>
<dbReference type="eggNOG" id="ENOG502QTYY">
    <property type="taxonomic scope" value="Eukaryota"/>
</dbReference>
<dbReference type="PANTHER" id="PTHR21499">
    <property type="entry name" value="ASPARTATE KINASE"/>
    <property type="match status" value="1"/>
</dbReference>
<dbReference type="SUPFAM" id="SSF53474">
    <property type="entry name" value="alpha/beta-Hydrolases"/>
    <property type="match status" value="1"/>
</dbReference>
<reference evidence="3 4" key="1">
    <citation type="journal article" date="2007" name="Science">
        <title>Sea anemone genome reveals ancestral eumetazoan gene repertoire and genomic organization.</title>
        <authorList>
            <person name="Putnam N.H."/>
            <person name="Srivastava M."/>
            <person name="Hellsten U."/>
            <person name="Dirks B."/>
            <person name="Chapman J."/>
            <person name="Salamov A."/>
            <person name="Terry A."/>
            <person name="Shapiro H."/>
            <person name="Lindquist E."/>
            <person name="Kapitonov V.V."/>
            <person name="Jurka J."/>
            <person name="Genikhovich G."/>
            <person name="Grigoriev I.V."/>
            <person name="Lucas S.M."/>
            <person name="Steele R.E."/>
            <person name="Finnerty J.R."/>
            <person name="Technau U."/>
            <person name="Martindale M.Q."/>
            <person name="Rokhsar D.S."/>
        </authorList>
    </citation>
    <scope>NUCLEOTIDE SEQUENCE [LARGE SCALE GENOMIC DNA]</scope>
    <source>
        <strain evidence="4">CH2 X CH6</strain>
    </source>
</reference>
<dbReference type="HOGENOM" id="CLU_978532_0_0_1"/>
<accession>A7TBV8</accession>
<dbReference type="GO" id="GO:0009090">
    <property type="term" value="P:homoserine biosynthetic process"/>
    <property type="evidence" value="ECO:0000318"/>
    <property type="project" value="GO_Central"/>
</dbReference>
<name>A7TBV8_NEMVE</name>
<dbReference type="SUPFAM" id="SSF53633">
    <property type="entry name" value="Carbamate kinase-like"/>
    <property type="match status" value="1"/>
</dbReference>
<dbReference type="InterPro" id="IPR001048">
    <property type="entry name" value="Asp/Glu/Uridylate_kinase"/>
</dbReference>
<feature type="domain" description="Aspartate/glutamate/uridylate kinase" evidence="2">
    <location>
        <begin position="95"/>
        <end position="281"/>
    </location>
</feature>
<dbReference type="InterPro" id="IPR036393">
    <property type="entry name" value="AceGlu_kinase-like_sf"/>
</dbReference>
<sequence>MNQLLKTIDVTNNGTKSIDTLDIIKADIHIIGVDSDLFFTAEENKETHKKLALTKPNVTYHEINSVHGHDAFLIEYKQLEKMIAPIFNDGAKTQKMKIVKFGGKSLANGIGLKNAIEIISNKVTAGEKITVVASARGNTTDELEEILEKAAAKQSFKKQLKAFKKYQEETAKAVDFSNEFSKLDTLFEGVKLLGDYSLKIKDEVLAQGELLSVKLIESLLKERNINAKATDARQLIITDENFGNAAPNNQISKEKVQHYFKEHQNTIPIVTGFIGANQQNQTTTL</sequence>
<evidence type="ECO:0000313" key="3">
    <source>
        <dbReference type="EMBL" id="EDO26495.1"/>
    </source>
</evidence>
<dbReference type="GO" id="GO:0009067">
    <property type="term" value="P:aspartate family amino acid biosynthetic process"/>
    <property type="evidence" value="ECO:0000318"/>
    <property type="project" value="GO_Central"/>
</dbReference>
<proteinExistence type="inferred from homology"/>
<dbReference type="AlphaFoldDB" id="A7TBV8"/>